<gene>
    <name evidence="1" type="ORF">LT85_4519</name>
</gene>
<dbReference type="HOGENOM" id="CLU_3024235_0_0_4"/>
<organism evidence="1 2">
    <name type="scientific">Collimonas arenae</name>
    <dbReference type="NCBI Taxonomy" id="279058"/>
    <lineage>
        <taxon>Bacteria</taxon>
        <taxon>Pseudomonadati</taxon>
        <taxon>Pseudomonadota</taxon>
        <taxon>Betaproteobacteria</taxon>
        <taxon>Burkholderiales</taxon>
        <taxon>Oxalobacteraceae</taxon>
        <taxon>Collimonas</taxon>
    </lineage>
</organism>
<reference evidence="2" key="1">
    <citation type="journal article" date="2014" name="Soil Biol. Biochem.">
        <title>Structure and function of bacterial communities in ageing soils: Insights from the Mendocino ecological staircase.</title>
        <authorList>
            <person name="Uroz S."/>
            <person name="Tech J.J."/>
            <person name="Sawaya N.A."/>
            <person name="Frey-Klett P."/>
            <person name="Leveau J.H.J."/>
        </authorList>
    </citation>
    <scope>NUCLEOTIDE SEQUENCE [LARGE SCALE GENOMIC DNA]</scope>
    <source>
        <strain evidence="2">Cal35</strain>
    </source>
</reference>
<evidence type="ECO:0000313" key="2">
    <source>
        <dbReference type="Proteomes" id="UP000030302"/>
    </source>
</evidence>
<sequence>MALSGKSFHVDFLTSLIRSNGGSTAIGNLVVRPDFRPASATDSSLLSFPEQTEKP</sequence>
<dbReference type="EMBL" id="CP009962">
    <property type="protein sequence ID" value="AIY43677.1"/>
    <property type="molecule type" value="Genomic_DNA"/>
</dbReference>
<dbReference type="Proteomes" id="UP000030302">
    <property type="component" value="Chromosome"/>
</dbReference>
<evidence type="ECO:0000313" key="1">
    <source>
        <dbReference type="EMBL" id="AIY43677.1"/>
    </source>
</evidence>
<proteinExistence type="predicted"/>
<protein>
    <submittedName>
        <fullName evidence="1">Uncharacterized protein</fullName>
    </submittedName>
</protein>
<dbReference type="AlphaFoldDB" id="A0A0A1FL91"/>
<keyword evidence="2" id="KW-1185">Reference proteome</keyword>
<accession>A0A0A1FL91</accession>
<dbReference type="STRING" id="279058.LT85_4519"/>
<name>A0A0A1FL91_9BURK</name>
<dbReference type="KEGG" id="care:LT85_4519"/>